<name>A0A521BRM0_9BACT</name>
<evidence type="ECO:0000313" key="2">
    <source>
        <dbReference type="Proteomes" id="UP000317315"/>
    </source>
</evidence>
<sequence>MEELKGKLVFIQLGGGEASVPTSGVLGIVEEITPEAVKLKEAGVFALLPTTKGAQATIMPLDPTANEPVEAYLLKSQIAAIVPVGDRSRLKEFHQQFKAAAAGIELPSSGAIDISKLKEFTKGGNKGGLSIT</sequence>
<dbReference type="OrthoDB" id="14253at2"/>
<gene>
    <name evidence="1" type="ORF">SAMN06269117_10731</name>
</gene>
<proteinExistence type="predicted"/>
<dbReference type="Proteomes" id="UP000317315">
    <property type="component" value="Unassembled WGS sequence"/>
</dbReference>
<dbReference type="AlphaFoldDB" id="A0A521BRM0"/>
<evidence type="ECO:0000313" key="1">
    <source>
        <dbReference type="EMBL" id="SMO49822.1"/>
    </source>
</evidence>
<dbReference type="EMBL" id="FXTM01000007">
    <property type="protein sequence ID" value="SMO49822.1"/>
    <property type="molecule type" value="Genomic_DNA"/>
</dbReference>
<dbReference type="RefSeq" id="WP_142934781.1">
    <property type="nucleotide sequence ID" value="NZ_FXTM01000007.1"/>
</dbReference>
<reference evidence="1 2" key="1">
    <citation type="submission" date="2017-05" db="EMBL/GenBank/DDBJ databases">
        <authorList>
            <person name="Varghese N."/>
            <person name="Submissions S."/>
        </authorList>
    </citation>
    <scope>NUCLEOTIDE SEQUENCE [LARGE SCALE GENOMIC DNA]</scope>
    <source>
        <strain evidence="1 2">DSM 16304</strain>
    </source>
</reference>
<accession>A0A521BRM0</accession>
<organism evidence="1 2">
    <name type="scientific">Balnearium lithotrophicum</name>
    <dbReference type="NCBI Taxonomy" id="223788"/>
    <lineage>
        <taxon>Bacteria</taxon>
        <taxon>Pseudomonadati</taxon>
        <taxon>Aquificota</taxon>
        <taxon>Aquificia</taxon>
        <taxon>Desulfurobacteriales</taxon>
        <taxon>Desulfurobacteriaceae</taxon>
        <taxon>Balnearium</taxon>
    </lineage>
</organism>
<keyword evidence="2" id="KW-1185">Reference proteome</keyword>
<protein>
    <submittedName>
        <fullName evidence="1">Uncharacterized protein</fullName>
    </submittedName>
</protein>